<feature type="transmembrane region" description="Helical" evidence="10">
    <location>
        <begin position="766"/>
        <end position="785"/>
    </location>
</feature>
<evidence type="ECO:0000256" key="2">
    <source>
        <dbReference type="ARBA" id="ARBA00022448"/>
    </source>
</evidence>
<feature type="transmembrane region" description="Helical" evidence="10">
    <location>
        <begin position="512"/>
        <end position="533"/>
    </location>
</feature>
<evidence type="ECO:0000313" key="12">
    <source>
        <dbReference type="EMBL" id="GGG29846.1"/>
    </source>
</evidence>
<evidence type="ECO:0000256" key="6">
    <source>
        <dbReference type="ARBA" id="ARBA00022741"/>
    </source>
</evidence>
<evidence type="ECO:0000256" key="9">
    <source>
        <dbReference type="ARBA" id="ARBA00023136"/>
    </source>
</evidence>
<dbReference type="CDD" id="cd03216">
    <property type="entry name" value="ABC_Carb_Monos_I"/>
    <property type="match status" value="1"/>
</dbReference>
<dbReference type="InterPro" id="IPR003439">
    <property type="entry name" value="ABC_transporter-like_ATP-bd"/>
</dbReference>
<organism evidence="12 13">
    <name type="scientific">Rhodococcoides trifolii</name>
    <dbReference type="NCBI Taxonomy" id="908250"/>
    <lineage>
        <taxon>Bacteria</taxon>
        <taxon>Bacillati</taxon>
        <taxon>Actinomycetota</taxon>
        <taxon>Actinomycetes</taxon>
        <taxon>Mycobacteriales</taxon>
        <taxon>Nocardiaceae</taxon>
        <taxon>Rhodococcoides</taxon>
    </lineage>
</organism>
<feature type="transmembrane region" description="Helical" evidence="10">
    <location>
        <begin position="661"/>
        <end position="681"/>
    </location>
</feature>
<gene>
    <name evidence="12" type="ORF">GCM10007304_49550</name>
</gene>
<dbReference type="Proteomes" id="UP000654257">
    <property type="component" value="Unassembled WGS sequence"/>
</dbReference>
<feature type="transmembrane region" description="Helical" evidence="10">
    <location>
        <begin position="593"/>
        <end position="613"/>
    </location>
</feature>
<dbReference type="CDD" id="cd06579">
    <property type="entry name" value="TM_PBP1_transp_AraH_like"/>
    <property type="match status" value="1"/>
</dbReference>
<keyword evidence="2" id="KW-0813">Transport</keyword>
<feature type="transmembrane region" description="Helical" evidence="10">
    <location>
        <begin position="740"/>
        <end position="759"/>
    </location>
</feature>
<name>A0A917LJ77_9NOCA</name>
<keyword evidence="8 10" id="KW-1133">Transmembrane helix</keyword>
<feature type="transmembrane region" description="Helical" evidence="10">
    <location>
        <begin position="715"/>
        <end position="734"/>
    </location>
</feature>
<evidence type="ECO:0000313" key="13">
    <source>
        <dbReference type="Proteomes" id="UP000654257"/>
    </source>
</evidence>
<protein>
    <recommendedName>
        <fullName evidence="11">ABC transporter domain-containing protein</fullName>
    </recommendedName>
</protein>
<sequence length="817" mass="85661">MLDAVSKSFPGVKALDEVSISVLAGEVHGLIGENGAGKSTLMAVASGALEPDHGTVTINGQIIEADPQGARRAGLAIVRQEPALMPDLTVAENLYLGVSSERRPSSARMRSWARERLAAWSTQITFDVDERVASLVPEHRFIVEIAKALAQEPSILVLDEPTEHLAAEDVTRLFENVRALCAQGKSVVYISHRIREVREISDRVTVLRDGQAQGTHDTHSLTEQEIVDLIVGRAVDTTFPAKAGPTSENPVLELTGFSGPGFDDVTLDVRPGEIIGFAGIDGNGQREALRALAGMTGASDKVQVSGKNVSVRGSTSAVDGGIVYLPGDRHREGIFAELTVRENFSIRSLTKYASAGFVRSSSERSAARSASSEFAVKTPSVETPIGSLSGGNQQKIVLASVLAAAPKVLLVDEPTQGVDIGARMEIYDQLRAVAAAGTAIVLRSSDAHEVAGLCDRVFVFSRGKVEAELSGSDVTETNITRSVLTATSTRDKRSRSAGGVWKWLDKDSAPAYLIAATIIGLAFYASALSPFYATQRNFSSILALVATLALVALGQQVLMMTGSIDLSVGPLMGLTVVIASFYLVDGTSPGLQLWGWIAILGVAVLIGLLNWALVELVGLHPMVATLATYMGIQAVSQTLRPTPGGLISAQITNAISAKVGFVPISVLVVVAIAVALQFALYRTTWGLSLRAVGSRSEAARVIGVRPKLIRLSANLAASGLAGLAAILLMAQIGSGDASSGTNYTLQSIAAVVIGGASIFGGRGSFIGVTVGALLLTQVNAVTSFLNLSDAWQFYLLGGLTIIAVSAYSLSRKRAVAA</sequence>
<accession>A0A917LJ77</accession>
<dbReference type="PANTHER" id="PTHR43790:SF9">
    <property type="entry name" value="GALACTOFURANOSE TRANSPORTER ATP-BINDING PROTEIN YTFR"/>
    <property type="match status" value="1"/>
</dbReference>
<dbReference type="InterPro" id="IPR003593">
    <property type="entry name" value="AAA+_ATPase"/>
</dbReference>
<dbReference type="Gene3D" id="3.40.50.300">
    <property type="entry name" value="P-loop containing nucleotide triphosphate hydrolases"/>
    <property type="match status" value="2"/>
</dbReference>
<keyword evidence="7" id="KW-0067">ATP-binding</keyword>
<evidence type="ECO:0000256" key="1">
    <source>
        <dbReference type="ARBA" id="ARBA00004651"/>
    </source>
</evidence>
<feature type="domain" description="ABC transporter" evidence="11">
    <location>
        <begin position="1"/>
        <end position="234"/>
    </location>
</feature>
<evidence type="ECO:0000259" key="11">
    <source>
        <dbReference type="PROSITE" id="PS50893"/>
    </source>
</evidence>
<dbReference type="GO" id="GO:0022857">
    <property type="term" value="F:transmembrane transporter activity"/>
    <property type="evidence" value="ECO:0007669"/>
    <property type="project" value="InterPro"/>
</dbReference>
<dbReference type="SMART" id="SM00382">
    <property type="entry name" value="AAA"/>
    <property type="match status" value="2"/>
</dbReference>
<dbReference type="CDD" id="cd03215">
    <property type="entry name" value="ABC_Carb_Monos_II"/>
    <property type="match status" value="1"/>
</dbReference>
<dbReference type="GO" id="GO:0005524">
    <property type="term" value="F:ATP binding"/>
    <property type="evidence" value="ECO:0007669"/>
    <property type="project" value="UniProtKB-KW"/>
</dbReference>
<evidence type="ECO:0000256" key="4">
    <source>
        <dbReference type="ARBA" id="ARBA00022692"/>
    </source>
</evidence>
<dbReference type="EMBL" id="BMCU01000011">
    <property type="protein sequence ID" value="GGG29846.1"/>
    <property type="molecule type" value="Genomic_DNA"/>
</dbReference>
<evidence type="ECO:0000256" key="3">
    <source>
        <dbReference type="ARBA" id="ARBA00022475"/>
    </source>
</evidence>
<feature type="transmembrane region" description="Helical" evidence="10">
    <location>
        <begin position="540"/>
        <end position="558"/>
    </location>
</feature>
<evidence type="ECO:0000256" key="8">
    <source>
        <dbReference type="ARBA" id="ARBA00022989"/>
    </source>
</evidence>
<feature type="transmembrane region" description="Helical" evidence="10">
    <location>
        <begin position="564"/>
        <end position="584"/>
    </location>
</feature>
<feature type="domain" description="ABC transporter" evidence="11">
    <location>
        <begin position="246"/>
        <end position="487"/>
    </location>
</feature>
<dbReference type="InterPro" id="IPR027417">
    <property type="entry name" value="P-loop_NTPase"/>
</dbReference>
<keyword evidence="6" id="KW-0547">Nucleotide-binding</keyword>
<keyword evidence="5" id="KW-0677">Repeat</keyword>
<dbReference type="Pfam" id="PF00005">
    <property type="entry name" value="ABC_tran"/>
    <property type="match status" value="2"/>
</dbReference>
<dbReference type="GO" id="GO:0005886">
    <property type="term" value="C:plasma membrane"/>
    <property type="evidence" value="ECO:0007669"/>
    <property type="project" value="UniProtKB-SubCell"/>
</dbReference>
<proteinExistence type="predicted"/>
<keyword evidence="4 10" id="KW-0812">Transmembrane</keyword>
<dbReference type="PROSITE" id="PS00211">
    <property type="entry name" value="ABC_TRANSPORTER_1"/>
    <property type="match status" value="1"/>
</dbReference>
<reference evidence="12" key="1">
    <citation type="journal article" date="2014" name="Int. J. Syst. Evol. Microbiol.">
        <title>Complete genome sequence of Corynebacterium casei LMG S-19264T (=DSM 44701T), isolated from a smear-ripened cheese.</title>
        <authorList>
            <consortium name="US DOE Joint Genome Institute (JGI-PGF)"/>
            <person name="Walter F."/>
            <person name="Albersmeier A."/>
            <person name="Kalinowski J."/>
            <person name="Ruckert C."/>
        </authorList>
    </citation>
    <scope>NUCLEOTIDE SEQUENCE</scope>
    <source>
        <strain evidence="12">CCM 7905</strain>
    </source>
</reference>
<feature type="transmembrane region" description="Helical" evidence="10">
    <location>
        <begin position="791"/>
        <end position="809"/>
    </location>
</feature>
<evidence type="ECO:0000256" key="5">
    <source>
        <dbReference type="ARBA" id="ARBA00022737"/>
    </source>
</evidence>
<dbReference type="PROSITE" id="PS50893">
    <property type="entry name" value="ABC_TRANSPORTER_2"/>
    <property type="match status" value="2"/>
</dbReference>
<dbReference type="InterPro" id="IPR050107">
    <property type="entry name" value="ABC_carbohydrate_import_ATPase"/>
</dbReference>
<dbReference type="PANTHER" id="PTHR43790">
    <property type="entry name" value="CARBOHYDRATE TRANSPORT ATP-BINDING PROTEIN MG119-RELATED"/>
    <property type="match status" value="1"/>
</dbReference>
<evidence type="ECO:0000256" key="7">
    <source>
        <dbReference type="ARBA" id="ARBA00022840"/>
    </source>
</evidence>
<dbReference type="SUPFAM" id="SSF52540">
    <property type="entry name" value="P-loop containing nucleoside triphosphate hydrolases"/>
    <property type="match status" value="2"/>
</dbReference>
<keyword evidence="9 10" id="KW-0472">Membrane</keyword>
<dbReference type="InterPro" id="IPR001851">
    <property type="entry name" value="ABC_transp_permease"/>
</dbReference>
<reference evidence="12" key="2">
    <citation type="submission" date="2020-09" db="EMBL/GenBank/DDBJ databases">
        <authorList>
            <person name="Sun Q."/>
            <person name="Sedlacek I."/>
        </authorList>
    </citation>
    <scope>NUCLEOTIDE SEQUENCE</scope>
    <source>
        <strain evidence="12">CCM 7905</strain>
    </source>
</reference>
<dbReference type="AlphaFoldDB" id="A0A917LJ77"/>
<evidence type="ECO:0000256" key="10">
    <source>
        <dbReference type="SAM" id="Phobius"/>
    </source>
</evidence>
<keyword evidence="13" id="KW-1185">Reference proteome</keyword>
<comment type="subcellular location">
    <subcellularLocation>
        <location evidence="1">Cell membrane</location>
        <topology evidence="1">Multi-pass membrane protein</topology>
    </subcellularLocation>
</comment>
<dbReference type="Pfam" id="PF02653">
    <property type="entry name" value="BPD_transp_2"/>
    <property type="match status" value="1"/>
</dbReference>
<dbReference type="InterPro" id="IPR017871">
    <property type="entry name" value="ABC_transporter-like_CS"/>
</dbReference>
<dbReference type="GO" id="GO:0016887">
    <property type="term" value="F:ATP hydrolysis activity"/>
    <property type="evidence" value="ECO:0007669"/>
    <property type="project" value="InterPro"/>
</dbReference>
<keyword evidence="3" id="KW-1003">Cell membrane</keyword>
<comment type="caution">
    <text evidence="12">The sequence shown here is derived from an EMBL/GenBank/DDBJ whole genome shotgun (WGS) entry which is preliminary data.</text>
</comment>